<keyword evidence="4" id="KW-1185">Reference proteome</keyword>
<dbReference type="SUPFAM" id="SSF81301">
    <property type="entry name" value="Nucleotidyltransferase"/>
    <property type="match status" value="1"/>
</dbReference>
<dbReference type="Proteomes" id="UP001497493">
    <property type="component" value="Chromosome"/>
</dbReference>
<evidence type="ECO:0000256" key="2">
    <source>
        <dbReference type="HAMAP-Rule" id="MF_01477"/>
    </source>
</evidence>
<comment type="similarity">
    <text evidence="1 2">Belongs to the Iojap/RsfS family.</text>
</comment>
<dbReference type="PANTHER" id="PTHR21043">
    <property type="entry name" value="IOJAP SUPERFAMILY ORTHOLOG"/>
    <property type="match status" value="1"/>
</dbReference>
<dbReference type="Pfam" id="PF02410">
    <property type="entry name" value="RsfS"/>
    <property type="match status" value="1"/>
</dbReference>
<dbReference type="HAMAP" id="MF_01477">
    <property type="entry name" value="Iojap_RsfS"/>
    <property type="match status" value="1"/>
</dbReference>
<organism evidence="3 4">
    <name type="scientific">Candidatus Methylocalor cossyra</name>
    <dbReference type="NCBI Taxonomy" id="3108543"/>
    <lineage>
        <taxon>Bacteria</taxon>
        <taxon>Pseudomonadati</taxon>
        <taxon>Pseudomonadota</taxon>
        <taxon>Gammaproteobacteria</taxon>
        <taxon>Methylococcales</taxon>
        <taxon>Methylococcaceae</taxon>
        <taxon>Candidatus Methylocalor</taxon>
    </lineage>
</organism>
<gene>
    <name evidence="2 3" type="primary">rsfS</name>
    <name evidence="3" type="ORF">MECH1_V1_2882</name>
</gene>
<dbReference type="InterPro" id="IPR004394">
    <property type="entry name" value="Iojap/RsfS/C7orf30"/>
</dbReference>
<protein>
    <recommendedName>
        <fullName evidence="2">Ribosomal silencing factor RsfS</fullName>
    </recommendedName>
</protein>
<keyword evidence="2" id="KW-0678">Repressor</keyword>
<keyword evidence="2" id="KW-0963">Cytoplasm</keyword>
<comment type="function">
    <text evidence="2">Functions as a ribosomal silencing factor. Interacts with ribosomal protein uL14 (rplN), blocking formation of intersubunit bridge B8. Prevents association of the 30S and 50S ribosomal subunits and the formation of functional ribosomes, thus repressing translation.</text>
</comment>
<dbReference type="InterPro" id="IPR043519">
    <property type="entry name" value="NT_sf"/>
</dbReference>
<proteinExistence type="inferred from homology"/>
<dbReference type="RefSeq" id="WP_348758161.1">
    <property type="nucleotide sequence ID" value="NZ_OZ026884.1"/>
</dbReference>
<evidence type="ECO:0000313" key="3">
    <source>
        <dbReference type="EMBL" id="CAL1241658.1"/>
    </source>
</evidence>
<dbReference type="NCBIfam" id="TIGR00090">
    <property type="entry name" value="rsfS_iojap_ybeB"/>
    <property type="match status" value="1"/>
</dbReference>
<keyword evidence="2" id="KW-0810">Translation regulation</keyword>
<dbReference type="Gene3D" id="3.30.460.10">
    <property type="entry name" value="Beta Polymerase, domain 2"/>
    <property type="match status" value="1"/>
</dbReference>
<dbReference type="EMBL" id="OZ026884">
    <property type="protein sequence ID" value="CAL1241658.1"/>
    <property type="molecule type" value="Genomic_DNA"/>
</dbReference>
<dbReference type="PANTHER" id="PTHR21043:SF0">
    <property type="entry name" value="MITOCHONDRIAL ASSEMBLY OF RIBOSOMAL LARGE SUBUNIT PROTEIN 1"/>
    <property type="match status" value="1"/>
</dbReference>
<accession>A0ABP1CBQ4</accession>
<evidence type="ECO:0000256" key="1">
    <source>
        <dbReference type="ARBA" id="ARBA00010574"/>
    </source>
</evidence>
<name>A0ABP1CBQ4_9GAMM</name>
<sequence>MTTEQLLQLVLSALDDGKGRDIKIIDVRGKTSIADFMVIASGTSERHVKSLAGHVVQEAKKHRIQPLGVEGENLGEWVLVDLGDVIVHVMKPQVREFYQLEKFWYGDYSSRYAAAAAP</sequence>
<comment type="subunit">
    <text evidence="2">Interacts with ribosomal protein uL14 (rplN).</text>
</comment>
<comment type="subcellular location">
    <subcellularLocation>
        <location evidence="2">Cytoplasm</location>
    </subcellularLocation>
</comment>
<reference evidence="3 4" key="1">
    <citation type="submission" date="2024-04" db="EMBL/GenBank/DDBJ databases">
        <authorList>
            <person name="Cremers G."/>
        </authorList>
    </citation>
    <scope>NUCLEOTIDE SEQUENCE [LARGE SCALE GENOMIC DNA]</scope>
    <source>
        <strain evidence="3">MeCH1-AG</strain>
    </source>
</reference>
<evidence type="ECO:0000313" key="4">
    <source>
        <dbReference type="Proteomes" id="UP001497493"/>
    </source>
</evidence>